<keyword evidence="2" id="KW-1133">Transmembrane helix</keyword>
<feature type="region of interest" description="Disordered" evidence="1">
    <location>
        <begin position="181"/>
        <end position="252"/>
    </location>
</feature>
<proteinExistence type="predicted"/>
<gene>
    <name evidence="3" type="ORF">PNOK_0367000</name>
</gene>
<feature type="compositionally biased region" description="Basic residues" evidence="1">
    <location>
        <begin position="392"/>
        <end position="408"/>
    </location>
</feature>
<evidence type="ECO:0000313" key="4">
    <source>
        <dbReference type="Proteomes" id="UP000217199"/>
    </source>
</evidence>
<keyword evidence="4" id="KW-1185">Reference proteome</keyword>
<feature type="region of interest" description="Disordered" evidence="1">
    <location>
        <begin position="1"/>
        <end position="20"/>
    </location>
</feature>
<dbReference type="Proteomes" id="UP000217199">
    <property type="component" value="Unassembled WGS sequence"/>
</dbReference>
<organism evidence="3 4">
    <name type="scientific">Pyrrhoderma noxium</name>
    <dbReference type="NCBI Taxonomy" id="2282107"/>
    <lineage>
        <taxon>Eukaryota</taxon>
        <taxon>Fungi</taxon>
        <taxon>Dikarya</taxon>
        <taxon>Basidiomycota</taxon>
        <taxon>Agaricomycotina</taxon>
        <taxon>Agaricomycetes</taxon>
        <taxon>Hymenochaetales</taxon>
        <taxon>Hymenochaetaceae</taxon>
        <taxon>Pyrrhoderma</taxon>
    </lineage>
</organism>
<dbReference type="AlphaFoldDB" id="A0A286UN73"/>
<keyword evidence="2" id="KW-0812">Transmembrane</keyword>
<dbReference type="EMBL" id="NBII01000003">
    <property type="protein sequence ID" value="PAV21043.1"/>
    <property type="molecule type" value="Genomic_DNA"/>
</dbReference>
<feature type="compositionally biased region" description="Polar residues" evidence="1">
    <location>
        <begin position="37"/>
        <end position="46"/>
    </location>
</feature>
<evidence type="ECO:0000313" key="3">
    <source>
        <dbReference type="EMBL" id="PAV21043.1"/>
    </source>
</evidence>
<comment type="caution">
    <text evidence="3">The sequence shown here is derived from an EMBL/GenBank/DDBJ whole genome shotgun (WGS) entry which is preliminary data.</text>
</comment>
<sequence>MKGHTKNGCSQADEGEQSTDTEIQQIHCLNANDNANRGQIPLSNGPTVPFNIDAGPSKPLTPTNSIRGTPERTISPPARWEQWKSMWPMRLNDQRPVMPGAFANDRPSIISVPLPLKERIGPKIEEVEDTRGSIHSLRATPIPSDDEWNLVPPGRERYVSAPLQEIPAMHIQQGIREGQNGINGFNLGSTTPQRPRFASESLPRTPKALVDRLSGPRVGTAAYDNTVSDPEQETYSDSDSGEETEIDAGSDTRGSVILNNISNIAGSLPFLGTHRYRQVRSRPLRRNSNFPSTGSLVLTEMLAPGAVHDVKKEMVSVIQAMARRKGLMATCLSYDQHQVSPELVRLRIEHLDMEDRYDRRDRRLRASGRRHPVTYENDYHYRSAYQDEYTRPRSRSHSPHSNRSRTPRPKSSTPTQTPIPMAPHVVSISPLSFFFFFLSVVFGCVVVIVALSYIP</sequence>
<feature type="region of interest" description="Disordered" evidence="1">
    <location>
        <begin position="387"/>
        <end position="418"/>
    </location>
</feature>
<feature type="compositionally biased region" description="Acidic residues" evidence="1">
    <location>
        <begin position="230"/>
        <end position="248"/>
    </location>
</feature>
<feature type="region of interest" description="Disordered" evidence="1">
    <location>
        <begin position="37"/>
        <end position="74"/>
    </location>
</feature>
<dbReference type="InParanoid" id="A0A286UN73"/>
<name>A0A286UN73_9AGAM</name>
<accession>A0A286UN73</accession>
<evidence type="ECO:0000256" key="2">
    <source>
        <dbReference type="SAM" id="Phobius"/>
    </source>
</evidence>
<evidence type="ECO:0000256" key="1">
    <source>
        <dbReference type="SAM" id="MobiDB-lite"/>
    </source>
</evidence>
<keyword evidence="2" id="KW-0472">Membrane</keyword>
<feature type="compositionally biased region" description="Polar residues" evidence="1">
    <location>
        <begin position="181"/>
        <end position="193"/>
    </location>
</feature>
<protein>
    <submittedName>
        <fullName evidence="3">Uncharacterized protein</fullName>
    </submittedName>
</protein>
<reference evidence="3 4" key="1">
    <citation type="journal article" date="2017" name="Mol. Ecol.">
        <title>Comparative and population genomic landscape of Phellinus noxius: A hypervariable fungus causing root rot in trees.</title>
        <authorList>
            <person name="Chung C.L."/>
            <person name="Lee T.J."/>
            <person name="Akiba M."/>
            <person name="Lee H.H."/>
            <person name="Kuo T.H."/>
            <person name="Liu D."/>
            <person name="Ke H.M."/>
            <person name="Yokoi T."/>
            <person name="Roa M.B."/>
            <person name="Lu M.J."/>
            <person name="Chang Y.Y."/>
            <person name="Ann P.J."/>
            <person name="Tsai J.N."/>
            <person name="Chen C.Y."/>
            <person name="Tzean S.S."/>
            <person name="Ota Y."/>
            <person name="Hattori T."/>
            <person name="Sahashi N."/>
            <person name="Liou R.F."/>
            <person name="Kikuchi T."/>
            <person name="Tsai I.J."/>
        </authorList>
    </citation>
    <scope>NUCLEOTIDE SEQUENCE [LARGE SCALE GENOMIC DNA]</scope>
    <source>
        <strain evidence="3 4">FFPRI411160</strain>
    </source>
</reference>
<feature type="transmembrane region" description="Helical" evidence="2">
    <location>
        <begin position="433"/>
        <end position="454"/>
    </location>
</feature>